<dbReference type="InterPro" id="IPR002939">
    <property type="entry name" value="DnaJ_C"/>
</dbReference>
<feature type="compositionally biased region" description="Gly residues" evidence="2">
    <location>
        <begin position="83"/>
        <end position="103"/>
    </location>
</feature>
<dbReference type="FunFam" id="2.60.260.20:FF:000015">
    <property type="entry name" value="Heat shock protein 40"/>
    <property type="match status" value="1"/>
</dbReference>
<dbReference type="CDD" id="cd10747">
    <property type="entry name" value="DnaJ_C"/>
    <property type="match status" value="1"/>
</dbReference>
<proteinExistence type="predicted"/>
<dbReference type="PRINTS" id="PR00625">
    <property type="entry name" value="JDOMAIN"/>
</dbReference>
<keyword evidence="1" id="KW-0143">Chaperone</keyword>
<dbReference type="EMBL" id="LN483124">
    <property type="protein sequence ID" value="CED82160.1"/>
    <property type="molecule type" value="Genomic_DNA"/>
</dbReference>
<dbReference type="GO" id="GO:0051082">
    <property type="term" value="F:unfolded protein binding"/>
    <property type="evidence" value="ECO:0007669"/>
    <property type="project" value="InterPro"/>
</dbReference>
<dbReference type="SMART" id="SM00271">
    <property type="entry name" value="DnaJ"/>
    <property type="match status" value="1"/>
</dbReference>
<dbReference type="PROSITE" id="PS50076">
    <property type="entry name" value="DNAJ_2"/>
    <property type="match status" value="1"/>
</dbReference>
<dbReference type="SUPFAM" id="SSF46565">
    <property type="entry name" value="Chaperone J-domain"/>
    <property type="match status" value="1"/>
</dbReference>
<dbReference type="GO" id="GO:0006457">
    <property type="term" value="P:protein folding"/>
    <property type="evidence" value="ECO:0007669"/>
    <property type="project" value="InterPro"/>
</dbReference>
<dbReference type="InterPro" id="IPR018253">
    <property type="entry name" value="DnaJ_domain_CS"/>
</dbReference>
<evidence type="ECO:0000313" key="4">
    <source>
        <dbReference type="EMBL" id="CED82160.1"/>
    </source>
</evidence>
<name>A0A0F7SNK9_PHARH</name>
<dbReference type="InterPro" id="IPR001623">
    <property type="entry name" value="DnaJ_domain"/>
</dbReference>
<feature type="region of interest" description="Disordered" evidence="2">
    <location>
        <begin position="70"/>
        <end position="103"/>
    </location>
</feature>
<sequence length="344" mass="36778">MADDKYYRLLGISKDASDDEIKKAYKKAALRHHPDRNPNDPETASKKFKEVSEAFDVLSDSNKRHLYDTYGEDGLKNQPPPGSGFGGGGAGFSGGFPGGGGGGGGMEDILNMFMNGGGRGGGMGGMGGMGGHDHSPFGDMGGGFGGMPGGGGGRRQPRAEPKPKPDEIVRPLPCSLEDLFTGTTKKLKITRRMLNGTLEEKVVSIVIKPGWKTGTRIKYESMGTEVDNGPSADVVFVVEEKPHDRYKRQDNDLILNQEISLLDALTSPGGSQRTITLLDGTTTLITVPPSVVTPGKETRLFEMGMPISKKGSLKKKGDLLVRWQIKFPLTLTDAQKEGLKKVLG</sequence>
<dbReference type="GO" id="GO:0051087">
    <property type="term" value="F:protein-folding chaperone binding"/>
    <property type="evidence" value="ECO:0007669"/>
    <property type="project" value="TreeGrafter"/>
</dbReference>
<dbReference type="PROSITE" id="PS00636">
    <property type="entry name" value="DNAJ_1"/>
    <property type="match status" value="1"/>
</dbReference>
<dbReference type="SUPFAM" id="SSF49493">
    <property type="entry name" value="HSP40/DnaJ peptide-binding domain"/>
    <property type="match status" value="2"/>
</dbReference>
<dbReference type="Pfam" id="PF00226">
    <property type="entry name" value="DnaJ"/>
    <property type="match status" value="1"/>
</dbReference>
<dbReference type="InterPro" id="IPR051339">
    <property type="entry name" value="DnaJ_subfamily_B"/>
</dbReference>
<dbReference type="GO" id="GO:0005829">
    <property type="term" value="C:cytosol"/>
    <property type="evidence" value="ECO:0007669"/>
    <property type="project" value="TreeGrafter"/>
</dbReference>
<evidence type="ECO:0000259" key="3">
    <source>
        <dbReference type="PROSITE" id="PS50076"/>
    </source>
</evidence>
<dbReference type="AlphaFoldDB" id="A0A0F7SNK9"/>
<feature type="compositionally biased region" description="Basic and acidic residues" evidence="2">
    <location>
        <begin position="157"/>
        <end position="169"/>
    </location>
</feature>
<dbReference type="FunFam" id="2.60.260.20:FF:000013">
    <property type="entry name" value="DnaJ subfamily B member 11"/>
    <property type="match status" value="1"/>
</dbReference>
<dbReference type="GO" id="GO:0006413">
    <property type="term" value="P:translational initiation"/>
    <property type="evidence" value="ECO:0007669"/>
    <property type="project" value="TreeGrafter"/>
</dbReference>
<organism evidence="4">
    <name type="scientific">Phaffia rhodozyma</name>
    <name type="common">Yeast</name>
    <name type="synonym">Xanthophyllomyces dendrorhous</name>
    <dbReference type="NCBI Taxonomy" id="264483"/>
    <lineage>
        <taxon>Eukaryota</taxon>
        <taxon>Fungi</taxon>
        <taxon>Dikarya</taxon>
        <taxon>Basidiomycota</taxon>
        <taxon>Agaricomycotina</taxon>
        <taxon>Tremellomycetes</taxon>
        <taxon>Cystofilobasidiales</taxon>
        <taxon>Mrakiaceae</taxon>
        <taxon>Phaffia</taxon>
    </lineage>
</organism>
<dbReference type="PANTHER" id="PTHR24078">
    <property type="entry name" value="DNAJ HOMOLOG SUBFAMILY C MEMBER"/>
    <property type="match status" value="1"/>
</dbReference>
<feature type="region of interest" description="Disordered" evidence="2">
    <location>
        <begin position="146"/>
        <end position="170"/>
    </location>
</feature>
<protein>
    <submittedName>
        <fullName evidence="4">Molecular chaperone (DnaJ superfamily)</fullName>
    </submittedName>
</protein>
<evidence type="ECO:0000256" key="1">
    <source>
        <dbReference type="ARBA" id="ARBA00023186"/>
    </source>
</evidence>
<dbReference type="Gene3D" id="2.60.260.20">
    <property type="entry name" value="Urease metallochaperone UreE, N-terminal domain"/>
    <property type="match status" value="2"/>
</dbReference>
<dbReference type="InterPro" id="IPR008971">
    <property type="entry name" value="HSP40/DnaJ_pept-bd"/>
</dbReference>
<accession>A0A0F7SNK9</accession>
<dbReference type="CDD" id="cd06257">
    <property type="entry name" value="DnaJ"/>
    <property type="match status" value="1"/>
</dbReference>
<reference evidence="4" key="1">
    <citation type="submission" date="2014-08" db="EMBL/GenBank/DDBJ databases">
        <authorList>
            <person name="Sharma Rahul"/>
            <person name="Thines Marco"/>
        </authorList>
    </citation>
    <scope>NUCLEOTIDE SEQUENCE</scope>
</reference>
<dbReference type="InterPro" id="IPR036869">
    <property type="entry name" value="J_dom_sf"/>
</dbReference>
<feature type="domain" description="J" evidence="3">
    <location>
        <begin position="5"/>
        <end position="71"/>
    </location>
</feature>
<evidence type="ECO:0000256" key="2">
    <source>
        <dbReference type="SAM" id="MobiDB-lite"/>
    </source>
</evidence>
<dbReference type="Gene3D" id="1.10.287.110">
    <property type="entry name" value="DnaJ domain"/>
    <property type="match status" value="1"/>
</dbReference>
<dbReference type="PANTHER" id="PTHR24078:SF553">
    <property type="entry name" value="DNAJ HOMOLOG SUBFAMILY B MEMBER 5"/>
    <property type="match status" value="1"/>
</dbReference>
<dbReference type="Pfam" id="PF01556">
    <property type="entry name" value="DnaJ_C"/>
    <property type="match status" value="1"/>
</dbReference>